<evidence type="ECO:0000313" key="1">
    <source>
        <dbReference type="EMBL" id="KAK7385226.1"/>
    </source>
</evidence>
<keyword evidence="2" id="KW-1185">Reference proteome</keyword>
<protein>
    <submittedName>
        <fullName evidence="1">Uncharacterized protein</fullName>
    </submittedName>
</protein>
<dbReference type="PANTHER" id="PTHR35495">
    <property type="entry name" value="OS06G0679600 PROTEIN"/>
    <property type="match status" value="1"/>
</dbReference>
<dbReference type="Proteomes" id="UP001386955">
    <property type="component" value="Unassembled WGS sequence"/>
</dbReference>
<dbReference type="PANTHER" id="PTHR35495:SF2">
    <property type="match status" value="1"/>
</dbReference>
<reference evidence="1 2" key="1">
    <citation type="submission" date="2024-01" db="EMBL/GenBank/DDBJ databases">
        <title>The genomes of 5 underutilized Papilionoideae crops provide insights into root nodulation and disease resistanc.</title>
        <authorList>
            <person name="Jiang F."/>
        </authorList>
    </citation>
    <scope>NUCLEOTIDE SEQUENCE [LARGE SCALE GENOMIC DNA]</scope>
    <source>
        <strain evidence="1">DUOXIRENSHENG_FW03</strain>
        <tissue evidence="1">Leaves</tissue>
    </source>
</reference>
<comment type="caution">
    <text evidence="1">The sequence shown here is derived from an EMBL/GenBank/DDBJ whole genome shotgun (WGS) entry which is preliminary data.</text>
</comment>
<accession>A0AAN9RYA5</accession>
<evidence type="ECO:0000313" key="2">
    <source>
        <dbReference type="Proteomes" id="UP001386955"/>
    </source>
</evidence>
<dbReference type="AlphaFoldDB" id="A0AAN9RYA5"/>
<organism evidence="1 2">
    <name type="scientific">Psophocarpus tetragonolobus</name>
    <name type="common">Winged bean</name>
    <name type="synonym">Dolichos tetragonolobus</name>
    <dbReference type="NCBI Taxonomy" id="3891"/>
    <lineage>
        <taxon>Eukaryota</taxon>
        <taxon>Viridiplantae</taxon>
        <taxon>Streptophyta</taxon>
        <taxon>Embryophyta</taxon>
        <taxon>Tracheophyta</taxon>
        <taxon>Spermatophyta</taxon>
        <taxon>Magnoliopsida</taxon>
        <taxon>eudicotyledons</taxon>
        <taxon>Gunneridae</taxon>
        <taxon>Pentapetalae</taxon>
        <taxon>rosids</taxon>
        <taxon>fabids</taxon>
        <taxon>Fabales</taxon>
        <taxon>Fabaceae</taxon>
        <taxon>Papilionoideae</taxon>
        <taxon>50 kb inversion clade</taxon>
        <taxon>NPAAA clade</taxon>
        <taxon>indigoferoid/millettioid clade</taxon>
        <taxon>Phaseoleae</taxon>
        <taxon>Psophocarpus</taxon>
    </lineage>
</organism>
<gene>
    <name evidence="1" type="ORF">VNO78_30940</name>
</gene>
<proteinExistence type="predicted"/>
<name>A0AAN9RYA5_PSOTE</name>
<sequence>MTSTSAFSPRRSPRLFHKYLKPGALAKLRDSKIKARHNQRTQMSRSETLLLTPSSPTQHYNEDNGVPSFTFPVNRPCCLRRKKLFAVTPTFTHTDTNHS</sequence>
<dbReference type="EMBL" id="JAYMYS010000008">
    <property type="protein sequence ID" value="KAK7385226.1"/>
    <property type="molecule type" value="Genomic_DNA"/>
</dbReference>